<dbReference type="Pfam" id="PF03929">
    <property type="entry name" value="PepSY_TM"/>
    <property type="match status" value="1"/>
</dbReference>
<evidence type="ECO:0000313" key="3">
    <source>
        <dbReference type="EMBL" id="MFC6080251.1"/>
    </source>
</evidence>
<feature type="compositionally biased region" description="Polar residues" evidence="1">
    <location>
        <begin position="241"/>
        <end position="256"/>
    </location>
</feature>
<keyword evidence="2" id="KW-0812">Transmembrane</keyword>
<gene>
    <name evidence="3" type="ORF">ACFP1K_03715</name>
</gene>
<organism evidence="3 4">
    <name type="scientific">Sphaerisporangium aureirubrum</name>
    <dbReference type="NCBI Taxonomy" id="1544736"/>
    <lineage>
        <taxon>Bacteria</taxon>
        <taxon>Bacillati</taxon>
        <taxon>Actinomycetota</taxon>
        <taxon>Actinomycetes</taxon>
        <taxon>Streptosporangiales</taxon>
        <taxon>Streptosporangiaceae</taxon>
        <taxon>Sphaerisporangium</taxon>
    </lineage>
</organism>
<feature type="transmembrane region" description="Helical" evidence="2">
    <location>
        <begin position="396"/>
        <end position="418"/>
    </location>
</feature>
<feature type="transmembrane region" description="Helical" evidence="2">
    <location>
        <begin position="30"/>
        <end position="54"/>
    </location>
</feature>
<feature type="transmembrane region" description="Helical" evidence="2">
    <location>
        <begin position="205"/>
        <end position="226"/>
    </location>
</feature>
<reference evidence="4" key="1">
    <citation type="journal article" date="2019" name="Int. J. Syst. Evol. Microbiol.">
        <title>The Global Catalogue of Microorganisms (GCM) 10K type strain sequencing project: providing services to taxonomists for standard genome sequencing and annotation.</title>
        <authorList>
            <consortium name="The Broad Institute Genomics Platform"/>
            <consortium name="The Broad Institute Genome Sequencing Center for Infectious Disease"/>
            <person name="Wu L."/>
            <person name="Ma J."/>
        </authorList>
    </citation>
    <scope>NUCLEOTIDE SEQUENCE [LARGE SCALE GENOMIC DNA]</scope>
    <source>
        <strain evidence="4">JCM 30346</strain>
    </source>
</reference>
<feature type="transmembrane region" description="Helical" evidence="2">
    <location>
        <begin position="438"/>
        <end position="470"/>
    </location>
</feature>
<dbReference type="RefSeq" id="WP_380747026.1">
    <property type="nucleotide sequence ID" value="NZ_JBHSRF010000003.1"/>
</dbReference>
<feature type="transmembrane region" description="Helical" evidence="2">
    <location>
        <begin position="165"/>
        <end position="185"/>
    </location>
</feature>
<keyword evidence="2" id="KW-1133">Transmembrane helix</keyword>
<feature type="region of interest" description="Disordered" evidence="1">
    <location>
        <begin position="241"/>
        <end position="269"/>
    </location>
</feature>
<sequence length="481" mass="52138">MTSVEVRPETGPVPPAPNGASQRYRAVWRWHFYAGLFVAPILVVLAVTGSIYLFKEPFEEWRYRDVRTLAAPVTAAQPLSRQIDAARSARPGAPVMTVIPPTAPDRSTRVILAGAESGPWAQGISVYVHPGTLKVLGQIDDSATFMRVVRTVHGELLAGTAGDRIVETAACWALILASTGTYLWWRGPARRRGARPGRPRLRRVHSLTGIGAGTVIVFLIVSGLPWSGVWGDLFQRLQDRTGSTTPSADAFPNTSAVPPLSGDLSTDPDAKVPWSAERLPVPSSTDGHGAHGTTTGVLHPGAVPVERALESARPVLRDCRPTDCDVKVLLPKDRGGVYTVIASPRTDPSASRTVHVDQYSARVLVSFGWQEYGVLAKAVEQGIALHEGRRYGPLNLLVMLTACLAVLTLVVTGTWMWWKRRPQGRLAAPTRPTDRRTAYGVLAIMATLGLLFPLAGITMATVLLLDLLLLRRIPRLRRAFG</sequence>
<dbReference type="PANTHER" id="PTHR34219">
    <property type="entry name" value="IRON-REGULATED INNER MEMBRANE PROTEIN-RELATED"/>
    <property type="match status" value="1"/>
</dbReference>
<dbReference type="Proteomes" id="UP001596137">
    <property type="component" value="Unassembled WGS sequence"/>
</dbReference>
<protein>
    <submittedName>
        <fullName evidence="3">PepSY-associated TM helix domain-containing protein</fullName>
    </submittedName>
</protein>
<dbReference type="InterPro" id="IPR005625">
    <property type="entry name" value="PepSY-ass_TM"/>
</dbReference>
<dbReference type="EMBL" id="JBHSRF010000003">
    <property type="protein sequence ID" value="MFC6080251.1"/>
    <property type="molecule type" value="Genomic_DNA"/>
</dbReference>
<evidence type="ECO:0000256" key="2">
    <source>
        <dbReference type="SAM" id="Phobius"/>
    </source>
</evidence>
<accession>A0ABW1NA38</accession>
<proteinExistence type="predicted"/>
<name>A0ABW1NA38_9ACTN</name>
<keyword evidence="4" id="KW-1185">Reference proteome</keyword>
<dbReference type="PANTHER" id="PTHR34219:SF1">
    <property type="entry name" value="PEPSY DOMAIN-CONTAINING PROTEIN"/>
    <property type="match status" value="1"/>
</dbReference>
<keyword evidence="2" id="KW-0472">Membrane</keyword>
<evidence type="ECO:0000313" key="4">
    <source>
        <dbReference type="Proteomes" id="UP001596137"/>
    </source>
</evidence>
<evidence type="ECO:0000256" key="1">
    <source>
        <dbReference type="SAM" id="MobiDB-lite"/>
    </source>
</evidence>
<comment type="caution">
    <text evidence="3">The sequence shown here is derived from an EMBL/GenBank/DDBJ whole genome shotgun (WGS) entry which is preliminary data.</text>
</comment>